<evidence type="ECO:0000313" key="2">
    <source>
        <dbReference type="Proteomes" id="UP001286313"/>
    </source>
</evidence>
<keyword evidence="2" id="KW-1185">Reference proteome</keyword>
<evidence type="ECO:0000313" key="1">
    <source>
        <dbReference type="EMBL" id="KAK3895631.1"/>
    </source>
</evidence>
<proteinExistence type="predicted"/>
<dbReference type="AlphaFoldDB" id="A0AAE1GPB2"/>
<name>A0AAE1GPB2_PETCI</name>
<dbReference type="EMBL" id="JAWQEG010000033">
    <property type="protein sequence ID" value="KAK3895631.1"/>
    <property type="molecule type" value="Genomic_DNA"/>
</dbReference>
<protein>
    <submittedName>
        <fullName evidence="1">Uncharacterized protein</fullName>
    </submittedName>
</protein>
<accession>A0AAE1GPB2</accession>
<organism evidence="1 2">
    <name type="scientific">Petrolisthes cinctipes</name>
    <name type="common">Flat porcelain crab</name>
    <dbReference type="NCBI Taxonomy" id="88211"/>
    <lineage>
        <taxon>Eukaryota</taxon>
        <taxon>Metazoa</taxon>
        <taxon>Ecdysozoa</taxon>
        <taxon>Arthropoda</taxon>
        <taxon>Crustacea</taxon>
        <taxon>Multicrustacea</taxon>
        <taxon>Malacostraca</taxon>
        <taxon>Eumalacostraca</taxon>
        <taxon>Eucarida</taxon>
        <taxon>Decapoda</taxon>
        <taxon>Pleocyemata</taxon>
        <taxon>Anomura</taxon>
        <taxon>Galatheoidea</taxon>
        <taxon>Porcellanidae</taxon>
        <taxon>Petrolisthes</taxon>
    </lineage>
</organism>
<gene>
    <name evidence="1" type="ORF">Pcinc_000554</name>
</gene>
<reference evidence="1" key="1">
    <citation type="submission" date="2023-10" db="EMBL/GenBank/DDBJ databases">
        <title>Genome assemblies of two species of porcelain crab, Petrolisthes cinctipes and Petrolisthes manimaculis (Anomura: Porcellanidae).</title>
        <authorList>
            <person name="Angst P."/>
        </authorList>
    </citation>
    <scope>NUCLEOTIDE SEQUENCE</scope>
    <source>
        <strain evidence="1">PB745_01</strain>
        <tissue evidence="1">Gill</tissue>
    </source>
</reference>
<comment type="caution">
    <text evidence="1">The sequence shown here is derived from an EMBL/GenBank/DDBJ whole genome shotgun (WGS) entry which is preliminary data.</text>
</comment>
<dbReference type="Proteomes" id="UP001286313">
    <property type="component" value="Unassembled WGS sequence"/>
</dbReference>
<sequence length="85" mass="9259">MSIIESPITTQLTRTQPTSDLRAHLTWRSPWLKKGRSQRDSLTSCSPGSADSTLSCLACLLATLPDSMWLDTCSTTLTCCLVSLP</sequence>